<feature type="region of interest" description="Disordered" evidence="1">
    <location>
        <begin position="197"/>
        <end position="253"/>
    </location>
</feature>
<proteinExistence type="predicted"/>
<evidence type="ECO:0000256" key="1">
    <source>
        <dbReference type="SAM" id="MobiDB-lite"/>
    </source>
</evidence>
<dbReference type="OrthoDB" id="1163785at2759"/>
<dbReference type="AlphaFoldDB" id="A0A7J0GLI6"/>
<dbReference type="InterPro" id="IPR058594">
    <property type="entry name" value="PB1-like_dom_pln"/>
</dbReference>
<dbReference type="Pfam" id="PF26130">
    <property type="entry name" value="PB1-like"/>
    <property type="match status" value="1"/>
</dbReference>
<keyword evidence="4" id="KW-1185">Reference proteome</keyword>
<accession>A0A7J0GLI6</accession>
<evidence type="ECO:0000313" key="4">
    <source>
        <dbReference type="Proteomes" id="UP000585474"/>
    </source>
</evidence>
<feature type="domain" description="PB1-like" evidence="2">
    <location>
        <begin position="19"/>
        <end position="77"/>
    </location>
</feature>
<feature type="compositionally biased region" description="Basic and acidic residues" evidence="1">
    <location>
        <begin position="142"/>
        <end position="167"/>
    </location>
</feature>
<evidence type="ECO:0000313" key="3">
    <source>
        <dbReference type="EMBL" id="GFZ11611.1"/>
    </source>
</evidence>
<organism evidence="3 4">
    <name type="scientific">Actinidia rufa</name>
    <dbReference type="NCBI Taxonomy" id="165716"/>
    <lineage>
        <taxon>Eukaryota</taxon>
        <taxon>Viridiplantae</taxon>
        <taxon>Streptophyta</taxon>
        <taxon>Embryophyta</taxon>
        <taxon>Tracheophyta</taxon>
        <taxon>Spermatophyta</taxon>
        <taxon>Magnoliopsida</taxon>
        <taxon>eudicotyledons</taxon>
        <taxon>Gunneridae</taxon>
        <taxon>Pentapetalae</taxon>
        <taxon>asterids</taxon>
        <taxon>Ericales</taxon>
        <taxon>Actinidiaceae</taxon>
        <taxon>Actinidia</taxon>
    </lineage>
</organism>
<reference evidence="3 4" key="1">
    <citation type="submission" date="2019-07" db="EMBL/GenBank/DDBJ databases">
        <title>De Novo Assembly of kiwifruit Actinidia rufa.</title>
        <authorList>
            <person name="Sugita-Konishi S."/>
            <person name="Sato K."/>
            <person name="Mori E."/>
            <person name="Abe Y."/>
            <person name="Kisaki G."/>
            <person name="Hamano K."/>
            <person name="Suezawa K."/>
            <person name="Otani M."/>
            <person name="Fukuda T."/>
            <person name="Manabe T."/>
            <person name="Gomi K."/>
            <person name="Tabuchi M."/>
            <person name="Akimitsu K."/>
            <person name="Kataoka I."/>
        </authorList>
    </citation>
    <scope>NUCLEOTIDE SEQUENCE [LARGE SCALE GENOMIC DNA]</scope>
    <source>
        <strain evidence="4">cv. Fuchu</strain>
    </source>
</reference>
<dbReference type="Proteomes" id="UP000585474">
    <property type="component" value="Unassembled WGS sequence"/>
</dbReference>
<dbReference type="EMBL" id="BJWL01000022">
    <property type="protein sequence ID" value="GFZ11611.1"/>
    <property type="molecule type" value="Genomic_DNA"/>
</dbReference>
<feature type="region of interest" description="Disordered" evidence="1">
    <location>
        <begin position="117"/>
        <end position="178"/>
    </location>
</feature>
<sequence length="253" mass="28563">MTVTWLCWPPLSLHLGDEHFFTIEIHHGGKFVYTPRKEYVNRTVKDLINCDPDKFSVIDFNEDVKKLGGWWFQKNLEQDHFVEVEDLESRVDGHESMQDGVDVHENDEMLSGLISPMEGSNEGRNNDHPFGFMSGVGDVNAESDRGSSDDLHSIHKSENEDEARGPRYPEFNAATDMGNPEFEAGMLFSSATVFRDVGSTSQRQTSTNQRAEPNSSQRPSSHPGTAPNCLQQCQGMNHHSSSAIYQHQQHQQK</sequence>
<comment type="caution">
    <text evidence="3">The sequence shown here is derived from an EMBL/GenBank/DDBJ whole genome shotgun (WGS) entry which is preliminary data.</text>
</comment>
<name>A0A7J0GLI6_9ERIC</name>
<protein>
    <recommendedName>
        <fullName evidence="2">PB1-like domain-containing protein</fullName>
    </recommendedName>
</protein>
<evidence type="ECO:0000259" key="2">
    <source>
        <dbReference type="Pfam" id="PF26130"/>
    </source>
</evidence>
<gene>
    <name evidence="3" type="ORF">Acr_22g0010090</name>
</gene>
<feature type="compositionally biased region" description="Polar residues" evidence="1">
    <location>
        <begin position="198"/>
        <end position="253"/>
    </location>
</feature>